<protein>
    <recommendedName>
        <fullName evidence="5">Small secreted protein</fullName>
    </recommendedName>
</protein>
<keyword evidence="4" id="KW-1185">Reference proteome</keyword>
<name>A0A177CRW1_9PLEO</name>
<dbReference type="PANTHER" id="PTHR38849">
    <property type="entry name" value="SMALL SECRETED PROTEIN"/>
    <property type="match status" value="1"/>
</dbReference>
<feature type="region of interest" description="Disordered" evidence="1">
    <location>
        <begin position="195"/>
        <end position="245"/>
    </location>
</feature>
<evidence type="ECO:0000256" key="2">
    <source>
        <dbReference type="SAM" id="SignalP"/>
    </source>
</evidence>
<accession>A0A177CRW1</accession>
<dbReference type="InParanoid" id="A0A177CRW1"/>
<evidence type="ECO:0008006" key="5">
    <source>
        <dbReference type="Google" id="ProtNLM"/>
    </source>
</evidence>
<evidence type="ECO:0000256" key="1">
    <source>
        <dbReference type="SAM" id="MobiDB-lite"/>
    </source>
</evidence>
<dbReference type="RefSeq" id="XP_018040073.1">
    <property type="nucleotide sequence ID" value="XM_018177584.1"/>
</dbReference>
<feature type="signal peptide" evidence="2">
    <location>
        <begin position="1"/>
        <end position="17"/>
    </location>
</feature>
<gene>
    <name evidence="3" type="ORF">CC84DRAFT_1160812</name>
</gene>
<dbReference type="PANTHER" id="PTHR38849:SF1">
    <property type="entry name" value="SMALL SECRETED PROTEIN"/>
    <property type="match status" value="1"/>
</dbReference>
<proteinExistence type="predicted"/>
<dbReference type="Proteomes" id="UP000077069">
    <property type="component" value="Unassembled WGS sequence"/>
</dbReference>
<dbReference type="EMBL" id="KV441549">
    <property type="protein sequence ID" value="OAG09708.1"/>
    <property type="molecule type" value="Genomic_DNA"/>
</dbReference>
<reference evidence="3 4" key="1">
    <citation type="submission" date="2016-05" db="EMBL/GenBank/DDBJ databases">
        <title>Comparative analysis of secretome profiles of manganese(II)-oxidizing ascomycete fungi.</title>
        <authorList>
            <consortium name="DOE Joint Genome Institute"/>
            <person name="Zeiner C.A."/>
            <person name="Purvine S.O."/>
            <person name="Zink E.M."/>
            <person name="Wu S."/>
            <person name="Pasa-Tolic L."/>
            <person name="Chaput D.L."/>
            <person name="Haridas S."/>
            <person name="Grigoriev I.V."/>
            <person name="Santelli C.M."/>
            <person name="Hansel C.M."/>
        </authorList>
    </citation>
    <scope>NUCLEOTIDE SEQUENCE [LARGE SCALE GENOMIC DNA]</scope>
    <source>
        <strain evidence="3 4">AP3s5-JAC2a</strain>
    </source>
</reference>
<dbReference type="OrthoDB" id="2151417at2759"/>
<evidence type="ECO:0000313" key="4">
    <source>
        <dbReference type="Proteomes" id="UP000077069"/>
    </source>
</evidence>
<sequence length="245" mass="24752">MHFSTITILSLSALSVALPTAKRQNGASVLGNAAYNDISISGGTAGNAEAEALAIFANLDTANPENISKDDQDTLNQVNQVANDAETGAFNPAIKAASGDEATALQNGKIKNKVLKLEATVLKLQAQQAQGSDVADKLAEEQKKLANNIALDKAAAGQASTFLPFDAQVTGAGPAIGAAAGGNAAAGSAAAVDNTATGSKGAKKGKSAVVVRNDAADEADDVEDEADDQAEDEADNQAEDEQDDE</sequence>
<keyword evidence="2" id="KW-0732">Signal</keyword>
<evidence type="ECO:0000313" key="3">
    <source>
        <dbReference type="EMBL" id="OAG09708.1"/>
    </source>
</evidence>
<dbReference type="GeneID" id="28761070"/>
<organism evidence="3 4">
    <name type="scientific">Paraphaeosphaeria sporulosa</name>
    <dbReference type="NCBI Taxonomy" id="1460663"/>
    <lineage>
        <taxon>Eukaryota</taxon>
        <taxon>Fungi</taxon>
        <taxon>Dikarya</taxon>
        <taxon>Ascomycota</taxon>
        <taxon>Pezizomycotina</taxon>
        <taxon>Dothideomycetes</taxon>
        <taxon>Pleosporomycetidae</taxon>
        <taxon>Pleosporales</taxon>
        <taxon>Massarineae</taxon>
        <taxon>Didymosphaeriaceae</taxon>
        <taxon>Paraphaeosphaeria</taxon>
    </lineage>
</organism>
<dbReference type="AlphaFoldDB" id="A0A177CRW1"/>
<feature type="chain" id="PRO_5008058537" description="Small secreted protein" evidence="2">
    <location>
        <begin position="18"/>
        <end position="245"/>
    </location>
</feature>
<feature type="compositionally biased region" description="Acidic residues" evidence="1">
    <location>
        <begin position="216"/>
        <end position="245"/>
    </location>
</feature>